<keyword evidence="1" id="KW-0732">Signal</keyword>
<protein>
    <recommendedName>
        <fullName evidence="4">Porin</fullName>
    </recommendedName>
</protein>
<gene>
    <name evidence="2" type="ORF">Pla175_01920</name>
</gene>
<reference evidence="2 3" key="1">
    <citation type="submission" date="2019-02" db="EMBL/GenBank/DDBJ databases">
        <title>Deep-cultivation of Planctomycetes and their phenomic and genomic characterization uncovers novel biology.</title>
        <authorList>
            <person name="Wiegand S."/>
            <person name="Jogler M."/>
            <person name="Boedeker C."/>
            <person name="Pinto D."/>
            <person name="Vollmers J."/>
            <person name="Rivas-Marin E."/>
            <person name="Kohn T."/>
            <person name="Peeters S.H."/>
            <person name="Heuer A."/>
            <person name="Rast P."/>
            <person name="Oberbeckmann S."/>
            <person name="Bunk B."/>
            <person name="Jeske O."/>
            <person name="Meyerdierks A."/>
            <person name="Storesund J.E."/>
            <person name="Kallscheuer N."/>
            <person name="Luecker S."/>
            <person name="Lage O.M."/>
            <person name="Pohl T."/>
            <person name="Merkel B.J."/>
            <person name="Hornburger P."/>
            <person name="Mueller R.-W."/>
            <person name="Bruemmer F."/>
            <person name="Labrenz M."/>
            <person name="Spormann A.M."/>
            <person name="Op den Camp H."/>
            <person name="Overmann J."/>
            <person name="Amann R."/>
            <person name="Jetten M.S.M."/>
            <person name="Mascher T."/>
            <person name="Medema M.H."/>
            <person name="Devos D.P."/>
            <person name="Kaster A.-K."/>
            <person name="Ovreas L."/>
            <person name="Rohde M."/>
            <person name="Galperin M.Y."/>
            <person name="Jogler C."/>
        </authorList>
    </citation>
    <scope>NUCLEOTIDE SEQUENCE [LARGE SCALE GENOMIC DNA]</scope>
    <source>
        <strain evidence="2 3">Pla175</strain>
    </source>
</reference>
<evidence type="ECO:0000256" key="1">
    <source>
        <dbReference type="SAM" id="SignalP"/>
    </source>
</evidence>
<name>A0A518D5V0_9BACT</name>
<evidence type="ECO:0000313" key="3">
    <source>
        <dbReference type="Proteomes" id="UP000317429"/>
    </source>
</evidence>
<dbReference type="AlphaFoldDB" id="A0A518D5V0"/>
<proteinExistence type="predicted"/>
<dbReference type="Proteomes" id="UP000317429">
    <property type="component" value="Chromosome"/>
</dbReference>
<accession>A0A518D5V0</accession>
<dbReference type="OrthoDB" id="9775763at2"/>
<feature type="chain" id="PRO_5021846227" description="Porin" evidence="1">
    <location>
        <begin position="23"/>
        <end position="435"/>
    </location>
</feature>
<dbReference type="EMBL" id="CP036291">
    <property type="protein sequence ID" value="QDU86839.1"/>
    <property type="molecule type" value="Genomic_DNA"/>
</dbReference>
<feature type="signal peptide" evidence="1">
    <location>
        <begin position="1"/>
        <end position="22"/>
    </location>
</feature>
<dbReference type="InterPro" id="IPR011486">
    <property type="entry name" value="BBP2"/>
</dbReference>
<organism evidence="2 3">
    <name type="scientific">Pirellulimonas nuda</name>
    <dbReference type="NCBI Taxonomy" id="2528009"/>
    <lineage>
        <taxon>Bacteria</taxon>
        <taxon>Pseudomonadati</taxon>
        <taxon>Planctomycetota</taxon>
        <taxon>Planctomycetia</taxon>
        <taxon>Pirellulales</taxon>
        <taxon>Lacipirellulaceae</taxon>
        <taxon>Pirellulimonas</taxon>
    </lineage>
</organism>
<evidence type="ECO:0008006" key="4">
    <source>
        <dbReference type="Google" id="ProtNLM"/>
    </source>
</evidence>
<dbReference type="Pfam" id="PF07642">
    <property type="entry name" value="BBP2"/>
    <property type="match status" value="1"/>
</dbReference>
<keyword evidence="3" id="KW-1185">Reference proteome</keyword>
<dbReference type="SUPFAM" id="SSF56935">
    <property type="entry name" value="Porins"/>
    <property type="match status" value="1"/>
</dbReference>
<dbReference type="KEGG" id="pnd:Pla175_01920"/>
<sequence length="435" mass="47013" precursor="true">MNRMKWTIGLALIAGGATSAQAQSPVQSAFDYQLTSCCEPTCECPATSCCDSNGCCGDGCGDVCCGSTCGCGGGGGLGFSFCPFDCNLGDPFAFSSMVLGDDTSLYFGGWTQAGIHTDNTRFSVEDNDALAFNDHPGRINLHQQWFFMGKDADGSDGLDWGFRADIMYGTDAVKTQAFGANPGTWDYQNGWDRGGGYGGAMPQLYGELACGDWSVKMGHFFTLVGYEVVTAPDNFFYSHAFTMFNSEPFTHTGALATYSGFENVEFYGGWVAGWDTGFTQNQNGSMWLGGASVGLTDNVNVTYINYIGNFGAKSAGGNGYGHSIVANFTISDKLNYVAQSDYVETGDQDPNGFDSIGLNQYLFYSFNDCLAAGARMEWYKLDGTSYQGLTYGLNYKCHANIIVRPELRHNWTNENDTNLDGFNQTVFGVDAILTY</sequence>
<evidence type="ECO:0000313" key="2">
    <source>
        <dbReference type="EMBL" id="QDU86839.1"/>
    </source>
</evidence>